<evidence type="ECO:0000256" key="10">
    <source>
        <dbReference type="ARBA" id="ARBA00023125"/>
    </source>
</evidence>
<feature type="transmembrane region" description="Helical" evidence="18">
    <location>
        <begin position="245"/>
        <end position="275"/>
    </location>
</feature>
<reference evidence="22 23" key="1">
    <citation type="submission" date="2023-09" db="EMBL/GenBank/DDBJ databases">
        <authorList>
            <person name="Wang M."/>
        </authorList>
    </citation>
    <scope>NUCLEOTIDE SEQUENCE [LARGE SCALE GENOMIC DNA]</scope>
    <source>
        <strain evidence="22">GT-2023</strain>
        <tissue evidence="22">Liver</tissue>
    </source>
</reference>
<sequence length="1046" mass="115729">MNCSKTYFSTLSAALHEDGSPAAAHSSELVMHHCNSSGTAPLSPFSNDSQWEGQPTSPSLADPENVTSARPILSGPIAAMLSMTLGILSNIVALFILANAYARLRRRSKAFLLFASSLVATDFVGHVIPGSIVMRLYLSGGVPSEEYNRADPLCQFLGGSMVFFGLCPLFLGCAMAAERCLGVTKPLLHASLVTTARTKLSLTVIWLAALCVALLPCIQLGSYTYQYPGTWCFIKVLEDTDKADVAFVMLFSGLGLTSLAVALVCNTISGLTLVLARIRKKPCNRRSARSHDIEMVVQLVGIMVTSCICWSPLLIVGLITVKQSFEGSIGDHLATYKTLMIMGVRIASWNQILDPWVYILLRRSVLQKIYFLTKRPTEFKESTFRCWEIHSFPSSEKNPVSARRGQFECACAAGFNAWPGSGAFYASIEKTVNGDCLKEMAQMGNFPRRREGPLPPRPPPAWDEHQAYEELLYWDNLMQEGYRLHPQDYDRYEELRYWYDCLCYEEDLRQYNQYIVEYRKWEEENLHPGALPPMRPPPQRTFVNEDRYVKAKHTTVYPSAEQLDAVQSMVSNVECALKSVSEWLNEKESSAADAGSASPQSKLRGVLRVGLVAKGLLLKEDLELELVLLSRDVPTSSLLRLISGKISEFIKDVTEEKYVITPSIQDAAIIVTSSTEPVLKLSIHLTSPVVREQVDKEASGEPCAESSPQDALDRQKCLASLASLRQAKWFQAKVSGLESCVIVIRILRDLCTRVSTWAPLKGWILELLCQKSISTSERLLGPGEAFRRVLECLASGILLEDGPGISDPCERDSTDAGAHLTSQQREDITQSAQFALRLSAFGQLYKVLGMDRLTSKTARMLGEQNRVTDIPVKRPREVAGYDAGDLEMRPKFPRKAERREPANALMKLNQLRPGTLYKLASQTGPEHEPQFTMAVEVDGVTYEATGTSKRSAKLHVAQKVLQALGVPVPSETKPADENKSQSVVTPAVTGADETTTTGSDDGNEGGPILTKHGKNPVMELNEKRRSLKYELISVKGRFNDKTFTIE</sequence>
<keyword evidence="6 18" id="KW-0812">Transmembrane</keyword>
<dbReference type="SUPFAM" id="SSF54768">
    <property type="entry name" value="dsRNA-binding domain-like"/>
    <property type="match status" value="1"/>
</dbReference>
<evidence type="ECO:0000256" key="4">
    <source>
        <dbReference type="ARBA" id="ARBA00022475"/>
    </source>
</evidence>
<keyword evidence="9" id="KW-0297">G-protein coupled receptor</keyword>
<gene>
    <name evidence="22" type="ORF">QQF64_029118</name>
</gene>
<dbReference type="SUPFAM" id="SSF81321">
    <property type="entry name" value="Family A G protein-coupled receptor-like"/>
    <property type="match status" value="1"/>
</dbReference>
<dbReference type="Pfam" id="PF07528">
    <property type="entry name" value="DZF_N"/>
    <property type="match status" value="1"/>
</dbReference>
<evidence type="ECO:0000259" key="21">
    <source>
        <dbReference type="PROSITE" id="PS51703"/>
    </source>
</evidence>
<evidence type="ECO:0000259" key="20">
    <source>
        <dbReference type="PROSITE" id="PS50262"/>
    </source>
</evidence>
<evidence type="ECO:0000256" key="7">
    <source>
        <dbReference type="ARBA" id="ARBA00022737"/>
    </source>
</evidence>
<feature type="non-terminal residue" evidence="22">
    <location>
        <position position="1046"/>
    </location>
</feature>
<evidence type="ECO:0000256" key="6">
    <source>
        <dbReference type="ARBA" id="ARBA00022692"/>
    </source>
</evidence>
<evidence type="ECO:0000256" key="1">
    <source>
        <dbReference type="ARBA" id="ARBA00004496"/>
    </source>
</evidence>
<proteinExistence type="predicted"/>
<keyword evidence="7" id="KW-0677">Repeat</keyword>
<dbReference type="Pfam" id="PF20965">
    <property type="entry name" value="DZF_C"/>
    <property type="match status" value="1"/>
</dbReference>
<dbReference type="SMART" id="SM00572">
    <property type="entry name" value="DZF"/>
    <property type="match status" value="1"/>
</dbReference>
<feature type="transmembrane region" description="Helical" evidence="18">
    <location>
        <begin position="156"/>
        <end position="177"/>
    </location>
</feature>
<dbReference type="InterPro" id="IPR043519">
    <property type="entry name" value="NT_sf"/>
</dbReference>
<organism evidence="22 23">
    <name type="scientific">Cirrhinus molitorella</name>
    <name type="common">mud carp</name>
    <dbReference type="NCBI Taxonomy" id="172907"/>
    <lineage>
        <taxon>Eukaryota</taxon>
        <taxon>Metazoa</taxon>
        <taxon>Chordata</taxon>
        <taxon>Craniata</taxon>
        <taxon>Vertebrata</taxon>
        <taxon>Euteleostomi</taxon>
        <taxon>Actinopterygii</taxon>
        <taxon>Neopterygii</taxon>
        <taxon>Teleostei</taxon>
        <taxon>Ostariophysi</taxon>
        <taxon>Cypriniformes</taxon>
        <taxon>Cyprinidae</taxon>
        <taxon>Labeoninae</taxon>
        <taxon>Labeonini</taxon>
        <taxon>Cirrhinus</taxon>
    </lineage>
</organism>
<evidence type="ECO:0000256" key="9">
    <source>
        <dbReference type="ARBA" id="ARBA00023040"/>
    </source>
</evidence>
<evidence type="ECO:0000256" key="11">
    <source>
        <dbReference type="ARBA" id="ARBA00023136"/>
    </source>
</evidence>
<dbReference type="Gene3D" id="1.10.1410.40">
    <property type="match status" value="1"/>
</dbReference>
<evidence type="ECO:0000256" key="8">
    <source>
        <dbReference type="ARBA" id="ARBA00022989"/>
    </source>
</evidence>
<dbReference type="Proteomes" id="UP001558613">
    <property type="component" value="Unassembled WGS sequence"/>
</dbReference>
<evidence type="ECO:0000256" key="18">
    <source>
        <dbReference type="SAM" id="Phobius"/>
    </source>
</evidence>
<keyword evidence="14" id="KW-0807">Transducer</keyword>
<dbReference type="InterPro" id="IPR000276">
    <property type="entry name" value="GPCR_Rhodpsn"/>
</dbReference>
<dbReference type="Gene3D" id="3.30.460.10">
    <property type="entry name" value="Beta Polymerase, domain 2"/>
    <property type="match status" value="1"/>
</dbReference>
<evidence type="ECO:0000256" key="3">
    <source>
        <dbReference type="ARBA" id="ARBA00017628"/>
    </source>
</evidence>
<dbReference type="InterPro" id="IPR049401">
    <property type="entry name" value="DZF_dom_N"/>
</dbReference>
<feature type="region of interest" description="Disordered" evidence="17">
    <location>
        <begin position="968"/>
        <end position="1016"/>
    </location>
</feature>
<dbReference type="SMART" id="SM00358">
    <property type="entry name" value="DSRM"/>
    <property type="match status" value="1"/>
</dbReference>
<dbReference type="Pfam" id="PF00001">
    <property type="entry name" value="7tm_1"/>
    <property type="match status" value="1"/>
</dbReference>
<evidence type="ECO:0000256" key="15">
    <source>
        <dbReference type="ARBA" id="ARBA00029815"/>
    </source>
</evidence>
<dbReference type="PROSITE" id="PS50137">
    <property type="entry name" value="DS_RBD"/>
    <property type="match status" value="1"/>
</dbReference>
<dbReference type="Gene3D" id="3.30.160.20">
    <property type="match status" value="2"/>
</dbReference>
<keyword evidence="8 18" id="KW-1133">Transmembrane helix</keyword>
<dbReference type="PRINTS" id="PR01788">
    <property type="entry name" value="PROSTANOIDR"/>
</dbReference>
<dbReference type="EMBL" id="JAYMGO010000006">
    <property type="protein sequence ID" value="KAL1273256.1"/>
    <property type="molecule type" value="Genomic_DNA"/>
</dbReference>
<feature type="domain" description="DRBM" evidence="19">
    <location>
        <begin position="900"/>
        <end position="966"/>
    </location>
</feature>
<dbReference type="CDD" id="cd15144">
    <property type="entry name" value="7tmA_PGE2_EP1"/>
    <property type="match status" value="1"/>
</dbReference>
<keyword evidence="11 18" id="KW-0472">Membrane</keyword>
<evidence type="ECO:0000313" key="22">
    <source>
        <dbReference type="EMBL" id="KAL1273256.1"/>
    </source>
</evidence>
<dbReference type="InterPro" id="IPR008365">
    <property type="entry name" value="Prostanoid_rcpt"/>
</dbReference>
<feature type="region of interest" description="Disordered" evidence="17">
    <location>
        <begin position="44"/>
        <end position="65"/>
    </location>
</feature>
<dbReference type="PROSITE" id="PS00237">
    <property type="entry name" value="G_PROTEIN_RECEP_F1_1"/>
    <property type="match status" value="1"/>
</dbReference>
<accession>A0ABR3N8V9</accession>
<dbReference type="PROSITE" id="PS50262">
    <property type="entry name" value="G_PROTEIN_RECEP_F1_2"/>
    <property type="match status" value="1"/>
</dbReference>
<dbReference type="PANTHER" id="PTHR45762:SF4">
    <property type="entry name" value="INTERLEUKIN ENHANCER-BINDING FACTOR 3"/>
    <property type="match status" value="1"/>
</dbReference>
<dbReference type="PROSITE" id="PS51703">
    <property type="entry name" value="DZF"/>
    <property type="match status" value="1"/>
</dbReference>
<comment type="subcellular location">
    <subcellularLocation>
        <location evidence="2">Cell membrane</location>
        <topology evidence="2">Multi-pass membrane protein</topology>
    </subcellularLocation>
    <subcellularLocation>
        <location evidence="1">Cytoplasm</location>
    </subcellularLocation>
</comment>
<protein>
    <recommendedName>
        <fullName evidence="3">Thromboxane A2 receptor</fullName>
    </recommendedName>
    <alternativeName>
        <fullName evidence="15">Prostanoid TP receptor</fullName>
    </alternativeName>
</protein>
<evidence type="ECO:0000313" key="23">
    <source>
        <dbReference type="Proteomes" id="UP001558613"/>
    </source>
</evidence>
<feature type="transmembrane region" description="Helical" evidence="18">
    <location>
        <begin position="77"/>
        <end position="98"/>
    </location>
</feature>
<evidence type="ECO:0000256" key="2">
    <source>
        <dbReference type="ARBA" id="ARBA00004651"/>
    </source>
</evidence>
<dbReference type="PRINTS" id="PR00429">
    <property type="entry name" value="THROMBOXANER"/>
</dbReference>
<keyword evidence="23" id="KW-1185">Reference proteome</keyword>
<dbReference type="InterPro" id="IPR001105">
    <property type="entry name" value="Thbox_rcpt"/>
</dbReference>
<keyword evidence="5" id="KW-0963">Cytoplasm</keyword>
<evidence type="ECO:0000256" key="13">
    <source>
        <dbReference type="ARBA" id="ARBA00023180"/>
    </source>
</evidence>
<feature type="transmembrane region" description="Helical" evidence="18">
    <location>
        <begin position="296"/>
        <end position="319"/>
    </location>
</feature>
<evidence type="ECO:0000256" key="16">
    <source>
        <dbReference type="PROSITE-ProRule" id="PRU00266"/>
    </source>
</evidence>
<feature type="compositionally biased region" description="Polar residues" evidence="17">
    <location>
        <begin position="44"/>
        <end position="59"/>
    </location>
</feature>
<dbReference type="InterPro" id="IPR017452">
    <property type="entry name" value="GPCR_Rhodpsn_7TM"/>
</dbReference>
<evidence type="ECO:0000256" key="12">
    <source>
        <dbReference type="ARBA" id="ARBA00023170"/>
    </source>
</evidence>
<comment type="caution">
    <text evidence="22">The sequence shown here is derived from an EMBL/GenBank/DDBJ whole genome shotgun (WGS) entry which is preliminary data.</text>
</comment>
<feature type="domain" description="G-protein coupled receptors family 1 profile" evidence="20">
    <location>
        <begin position="89"/>
        <end position="358"/>
    </location>
</feature>
<evidence type="ECO:0000256" key="5">
    <source>
        <dbReference type="ARBA" id="ARBA00022490"/>
    </source>
</evidence>
<dbReference type="InterPro" id="IPR049402">
    <property type="entry name" value="DZF_dom_C"/>
</dbReference>
<dbReference type="InterPro" id="IPR006561">
    <property type="entry name" value="DZF_dom"/>
</dbReference>
<dbReference type="Pfam" id="PF00035">
    <property type="entry name" value="dsrm"/>
    <property type="match status" value="1"/>
</dbReference>
<evidence type="ECO:0000256" key="14">
    <source>
        <dbReference type="ARBA" id="ARBA00023224"/>
    </source>
</evidence>
<keyword evidence="16" id="KW-0694">RNA-binding</keyword>
<evidence type="ECO:0000256" key="17">
    <source>
        <dbReference type="SAM" id="MobiDB-lite"/>
    </source>
</evidence>
<keyword evidence="10" id="KW-0238">DNA-binding</keyword>
<feature type="domain" description="DZF" evidence="21">
    <location>
        <begin position="540"/>
        <end position="880"/>
    </location>
</feature>
<keyword evidence="4" id="KW-1003">Cell membrane</keyword>
<keyword evidence="13" id="KW-0325">Glycoprotein</keyword>
<dbReference type="Gene3D" id="1.20.1070.10">
    <property type="entry name" value="Rhodopsin 7-helix transmembrane proteins"/>
    <property type="match status" value="1"/>
</dbReference>
<keyword evidence="12" id="KW-0675">Receptor</keyword>
<dbReference type="PANTHER" id="PTHR45762">
    <property type="entry name" value="ZINC FINGER RNA-BINDING PROTEIN"/>
    <property type="match status" value="1"/>
</dbReference>
<name>A0ABR3N8V9_9TELE</name>
<feature type="transmembrane region" description="Helical" evidence="18">
    <location>
        <begin position="204"/>
        <end position="225"/>
    </location>
</feature>
<evidence type="ECO:0000259" key="19">
    <source>
        <dbReference type="PROSITE" id="PS50137"/>
    </source>
</evidence>
<dbReference type="InterPro" id="IPR014720">
    <property type="entry name" value="dsRBD_dom"/>
</dbReference>
<feature type="transmembrane region" description="Helical" evidence="18">
    <location>
        <begin position="110"/>
        <end position="136"/>
    </location>
</feature>